<protein>
    <submittedName>
        <fullName evidence="1">Uncharacterized protein</fullName>
    </submittedName>
</protein>
<reference evidence="1" key="4">
    <citation type="submission" date="2025-09" db="UniProtKB">
        <authorList>
            <consortium name="Ensembl"/>
        </authorList>
    </citation>
    <scope>IDENTIFICATION</scope>
</reference>
<dbReference type="AlphaFoldDB" id="A0AAX7W780"/>
<evidence type="ECO:0000313" key="2">
    <source>
        <dbReference type="Proteomes" id="UP000265100"/>
    </source>
</evidence>
<evidence type="ECO:0000313" key="1">
    <source>
        <dbReference type="Ensembl" id="ENSACLP00000085576.1"/>
    </source>
</evidence>
<proteinExistence type="predicted"/>
<reference evidence="2" key="2">
    <citation type="submission" date="2023-03" db="EMBL/GenBank/DDBJ databases">
        <authorList>
            <consortium name="Wellcome Sanger Institute Data Sharing"/>
        </authorList>
    </citation>
    <scope>NUCLEOTIDE SEQUENCE [LARGE SCALE GENOMIC DNA]</scope>
</reference>
<sequence>MLANYTSGMHQKIGMTVATECHKIVCKPGWFCRQMLWIDGVKSELFGHNQQKICQKDKNIMLWGCEIEGRRDSTKSE</sequence>
<dbReference type="Proteomes" id="UP000265100">
    <property type="component" value="Chromosome 10"/>
</dbReference>
<reference evidence="1 2" key="1">
    <citation type="submission" date="2018-05" db="EMBL/GenBank/DDBJ databases">
        <authorList>
            <person name="Datahose"/>
        </authorList>
    </citation>
    <scope>NUCLEOTIDE SEQUENCE</scope>
</reference>
<accession>A0AAX7W780</accession>
<organism evidence="1 2">
    <name type="scientific">Astatotilapia calliptera</name>
    <name type="common">Eastern happy</name>
    <name type="synonym">Chromis callipterus</name>
    <dbReference type="NCBI Taxonomy" id="8154"/>
    <lineage>
        <taxon>Eukaryota</taxon>
        <taxon>Metazoa</taxon>
        <taxon>Chordata</taxon>
        <taxon>Craniata</taxon>
        <taxon>Vertebrata</taxon>
        <taxon>Euteleostomi</taxon>
        <taxon>Actinopterygii</taxon>
        <taxon>Neopterygii</taxon>
        <taxon>Teleostei</taxon>
        <taxon>Neoteleostei</taxon>
        <taxon>Acanthomorphata</taxon>
        <taxon>Ovalentaria</taxon>
        <taxon>Cichlomorphae</taxon>
        <taxon>Cichliformes</taxon>
        <taxon>Cichlidae</taxon>
        <taxon>African cichlids</taxon>
        <taxon>Pseudocrenilabrinae</taxon>
        <taxon>Haplochromini</taxon>
        <taxon>Astatotilapia</taxon>
    </lineage>
</organism>
<dbReference type="Ensembl" id="ENSACLT00000095026.1">
    <property type="protein sequence ID" value="ENSACLP00000085576.1"/>
    <property type="gene ID" value="ENSACLG00000033411.1"/>
</dbReference>
<reference evidence="1" key="3">
    <citation type="submission" date="2025-08" db="UniProtKB">
        <authorList>
            <consortium name="Ensembl"/>
        </authorList>
    </citation>
    <scope>IDENTIFICATION</scope>
</reference>
<name>A0AAX7W780_ASTCA</name>
<keyword evidence="2" id="KW-1185">Reference proteome</keyword>